<evidence type="ECO:0000256" key="1">
    <source>
        <dbReference type="SAM" id="MobiDB-lite"/>
    </source>
</evidence>
<evidence type="ECO:0000313" key="3">
    <source>
        <dbReference type="Proteomes" id="UP000249065"/>
    </source>
</evidence>
<proteinExistence type="predicted"/>
<evidence type="ECO:0000313" key="2">
    <source>
        <dbReference type="EMBL" id="RAI59946.1"/>
    </source>
</evidence>
<dbReference type="Proteomes" id="UP000249065">
    <property type="component" value="Unassembled WGS sequence"/>
</dbReference>
<feature type="region of interest" description="Disordered" evidence="1">
    <location>
        <begin position="1"/>
        <end position="28"/>
    </location>
</feature>
<comment type="caution">
    <text evidence="2">The sequence shown here is derived from an EMBL/GenBank/DDBJ whole genome shotgun (WGS) entry which is preliminary data.</text>
</comment>
<protein>
    <submittedName>
        <fullName evidence="2">Uncharacterized protein</fullName>
    </submittedName>
</protein>
<accession>A0A327MC00</accession>
<reference evidence="3" key="1">
    <citation type="submission" date="2018-06" db="EMBL/GenBank/DDBJ databases">
        <authorList>
            <person name="Khan S.A."/>
        </authorList>
    </citation>
    <scope>NUCLEOTIDE SEQUENCE [LARGE SCALE GENOMIC DNA]</scope>
    <source>
        <strain evidence="3">DB-1506</strain>
    </source>
</reference>
<feature type="compositionally biased region" description="Gly residues" evidence="1">
    <location>
        <begin position="1"/>
        <end position="25"/>
    </location>
</feature>
<dbReference type="EMBL" id="QLIX01000003">
    <property type="protein sequence ID" value="RAI59946.1"/>
    <property type="molecule type" value="Genomic_DNA"/>
</dbReference>
<organism evidence="2 3">
    <name type="scientific">Roseicella frigidaeris</name>
    <dbReference type="NCBI Taxonomy" id="2230885"/>
    <lineage>
        <taxon>Bacteria</taxon>
        <taxon>Pseudomonadati</taxon>
        <taxon>Pseudomonadota</taxon>
        <taxon>Alphaproteobacteria</taxon>
        <taxon>Acetobacterales</taxon>
        <taxon>Roseomonadaceae</taxon>
        <taxon>Roseicella</taxon>
    </lineage>
</organism>
<keyword evidence="3" id="KW-1185">Reference proteome</keyword>
<gene>
    <name evidence="2" type="ORF">DOO78_06810</name>
</gene>
<feature type="region of interest" description="Disordered" evidence="1">
    <location>
        <begin position="42"/>
        <end position="61"/>
    </location>
</feature>
<sequence>MRRMGGVGVGFGQIPRGWGGGGRDGFGQSPCRRVWHQRGCRDRGGGCGVRTNPRRGAVGVG</sequence>
<name>A0A327MC00_9PROT</name>
<dbReference type="AlphaFoldDB" id="A0A327MC00"/>